<gene>
    <name evidence="2" type="ORF">AUC70_00410</name>
</gene>
<dbReference type="STRING" id="1774970.AUC70_00410"/>
<feature type="domain" description="HTH cro/C1-type" evidence="1">
    <location>
        <begin position="2"/>
        <end position="50"/>
    </location>
</feature>
<dbReference type="InterPro" id="IPR001387">
    <property type="entry name" value="Cro/C1-type_HTH"/>
</dbReference>
<dbReference type="Proteomes" id="UP000094172">
    <property type="component" value="Unassembled WGS sequence"/>
</dbReference>
<sequence length="110" mass="11973">MERKMSQTDLANRLGLTFQQIQKYENGANRVGASRLMQIATALDVPIHAFFDGAGPQTDETESPIKFVGDQQALRLVRAFADIDDAGLRRSVVNLVEGIAGSQPEENGAK</sequence>
<accession>A0A1E3VVI4</accession>
<protein>
    <recommendedName>
        <fullName evidence="1">HTH cro/C1-type domain-containing protein</fullName>
    </recommendedName>
</protein>
<dbReference type="GO" id="GO:0003677">
    <property type="term" value="F:DNA binding"/>
    <property type="evidence" value="ECO:0007669"/>
    <property type="project" value="InterPro"/>
</dbReference>
<evidence type="ECO:0000313" key="3">
    <source>
        <dbReference type="Proteomes" id="UP000094172"/>
    </source>
</evidence>
<name>A0A1E3VVI4_9HYPH</name>
<proteinExistence type="predicted"/>
<dbReference type="AlphaFoldDB" id="A0A1E3VVI4"/>
<dbReference type="CDD" id="cd00093">
    <property type="entry name" value="HTH_XRE"/>
    <property type="match status" value="1"/>
</dbReference>
<dbReference type="Pfam" id="PF01381">
    <property type="entry name" value="HTH_3"/>
    <property type="match status" value="1"/>
</dbReference>
<reference evidence="2 3" key="1">
    <citation type="journal article" date="2016" name="Environ. Microbiol.">
        <title>New Methyloceanibacter diversity from North Sea sediments includes methanotroph containing solely the soluble methane monooxygenase.</title>
        <authorList>
            <person name="Vekeman B."/>
            <person name="Kerckhof F.M."/>
            <person name="Cremers G."/>
            <person name="de Vos P."/>
            <person name="Vandamme P."/>
            <person name="Boon N."/>
            <person name="Op den Camp H.J."/>
            <person name="Heylen K."/>
        </authorList>
    </citation>
    <scope>NUCLEOTIDE SEQUENCE [LARGE SCALE GENOMIC DNA]</scope>
    <source>
        <strain evidence="2 3">R-67176</strain>
    </source>
</reference>
<dbReference type="SUPFAM" id="SSF47413">
    <property type="entry name" value="lambda repressor-like DNA-binding domains"/>
    <property type="match status" value="1"/>
</dbReference>
<keyword evidence="3" id="KW-1185">Reference proteome</keyword>
<dbReference type="Gene3D" id="1.10.260.40">
    <property type="entry name" value="lambda repressor-like DNA-binding domains"/>
    <property type="match status" value="1"/>
</dbReference>
<evidence type="ECO:0000259" key="1">
    <source>
        <dbReference type="PROSITE" id="PS50943"/>
    </source>
</evidence>
<evidence type="ECO:0000313" key="2">
    <source>
        <dbReference type="EMBL" id="ODR97519.1"/>
    </source>
</evidence>
<dbReference type="PROSITE" id="PS50943">
    <property type="entry name" value="HTH_CROC1"/>
    <property type="match status" value="1"/>
</dbReference>
<organism evidence="2 3">
    <name type="scientific">Methyloceanibacter stevinii</name>
    <dbReference type="NCBI Taxonomy" id="1774970"/>
    <lineage>
        <taxon>Bacteria</taxon>
        <taxon>Pseudomonadati</taxon>
        <taxon>Pseudomonadota</taxon>
        <taxon>Alphaproteobacteria</taxon>
        <taxon>Hyphomicrobiales</taxon>
        <taxon>Hyphomicrobiaceae</taxon>
        <taxon>Methyloceanibacter</taxon>
    </lineage>
</organism>
<dbReference type="SMART" id="SM00530">
    <property type="entry name" value="HTH_XRE"/>
    <property type="match status" value="1"/>
</dbReference>
<dbReference type="EMBL" id="LPWE01000001">
    <property type="protein sequence ID" value="ODR97519.1"/>
    <property type="molecule type" value="Genomic_DNA"/>
</dbReference>
<comment type="caution">
    <text evidence="2">The sequence shown here is derived from an EMBL/GenBank/DDBJ whole genome shotgun (WGS) entry which is preliminary data.</text>
</comment>
<dbReference type="InterPro" id="IPR010982">
    <property type="entry name" value="Lambda_DNA-bd_dom_sf"/>
</dbReference>